<evidence type="ECO:0000256" key="1">
    <source>
        <dbReference type="SAM" id="MobiDB-lite"/>
    </source>
</evidence>
<evidence type="ECO:0000313" key="3">
    <source>
        <dbReference type="Proteomes" id="UP000010411"/>
    </source>
</evidence>
<dbReference type="EMBL" id="AEJC01000208">
    <property type="protein sequence ID" value="EKX66626.1"/>
    <property type="molecule type" value="Genomic_DNA"/>
</dbReference>
<feature type="region of interest" description="Disordered" evidence="1">
    <location>
        <begin position="1"/>
        <end position="27"/>
    </location>
</feature>
<proteinExistence type="predicted"/>
<dbReference type="Proteomes" id="UP000010411">
    <property type="component" value="Unassembled WGS sequence"/>
</dbReference>
<accession>L1L0L8</accession>
<evidence type="ECO:0000313" key="2">
    <source>
        <dbReference type="EMBL" id="EKX66626.1"/>
    </source>
</evidence>
<name>L1L0L8_9ACTN</name>
<dbReference type="AlphaFoldDB" id="L1L0L8"/>
<keyword evidence="3" id="KW-1185">Reference proteome</keyword>
<reference evidence="2 3" key="1">
    <citation type="submission" date="2012-11" db="EMBL/GenBank/DDBJ databases">
        <authorList>
            <person name="Huguet-Tapia J.C."/>
            <person name="Durkin A.S."/>
            <person name="Pettis G.S."/>
            <person name="Badger J.H."/>
        </authorList>
    </citation>
    <scope>NUCLEOTIDE SEQUENCE [LARGE SCALE GENOMIC DNA]</scope>
    <source>
        <strain evidence="2 3">91-03</strain>
    </source>
</reference>
<organism evidence="2 3">
    <name type="scientific">Streptomyces ipomoeae 91-03</name>
    <dbReference type="NCBI Taxonomy" id="698759"/>
    <lineage>
        <taxon>Bacteria</taxon>
        <taxon>Bacillati</taxon>
        <taxon>Actinomycetota</taxon>
        <taxon>Actinomycetes</taxon>
        <taxon>Kitasatosporales</taxon>
        <taxon>Streptomycetaceae</taxon>
        <taxon>Streptomyces</taxon>
    </lineage>
</organism>
<sequence>MDVPDAVGDLVGVREGEGCDSGEEGGGAAAVGAGALEVARVVVMGALLS</sequence>
<protein>
    <submittedName>
        <fullName evidence="2">Uncharacterized protein</fullName>
    </submittedName>
</protein>
<gene>
    <name evidence="2" type="ORF">STRIP9103_04050</name>
</gene>
<comment type="caution">
    <text evidence="2">The sequence shown here is derived from an EMBL/GenBank/DDBJ whole genome shotgun (WGS) entry which is preliminary data.</text>
</comment>